<gene>
    <name evidence="2" type="ORF">METZ01_LOCUS399696</name>
</gene>
<accession>A0A382VJY6</accession>
<feature type="non-terminal residue" evidence="2">
    <location>
        <position position="29"/>
    </location>
</feature>
<feature type="compositionally biased region" description="Pro residues" evidence="1">
    <location>
        <begin position="20"/>
        <end position="29"/>
    </location>
</feature>
<organism evidence="2">
    <name type="scientific">marine metagenome</name>
    <dbReference type="NCBI Taxonomy" id="408172"/>
    <lineage>
        <taxon>unclassified sequences</taxon>
        <taxon>metagenomes</taxon>
        <taxon>ecological metagenomes</taxon>
    </lineage>
</organism>
<protein>
    <submittedName>
        <fullName evidence="2">Uncharacterized protein</fullName>
    </submittedName>
</protein>
<evidence type="ECO:0000313" key="2">
    <source>
        <dbReference type="EMBL" id="SVD46842.1"/>
    </source>
</evidence>
<feature type="non-terminal residue" evidence="2">
    <location>
        <position position="1"/>
    </location>
</feature>
<reference evidence="2" key="1">
    <citation type="submission" date="2018-05" db="EMBL/GenBank/DDBJ databases">
        <authorList>
            <person name="Lanie J.A."/>
            <person name="Ng W.-L."/>
            <person name="Kazmierczak K.M."/>
            <person name="Andrzejewski T.M."/>
            <person name="Davidsen T.M."/>
            <person name="Wayne K.J."/>
            <person name="Tettelin H."/>
            <person name="Glass J.I."/>
            <person name="Rusch D."/>
            <person name="Podicherti R."/>
            <person name="Tsui H.-C.T."/>
            <person name="Winkler M.E."/>
        </authorList>
    </citation>
    <scope>NUCLEOTIDE SEQUENCE</scope>
</reference>
<dbReference type="AlphaFoldDB" id="A0A382VJY6"/>
<evidence type="ECO:0000256" key="1">
    <source>
        <dbReference type="SAM" id="MobiDB-lite"/>
    </source>
</evidence>
<sequence length="29" mass="3011">PAPCSGDRNTAHHGSNATRPPRPPLMVSS</sequence>
<feature type="region of interest" description="Disordered" evidence="1">
    <location>
        <begin position="1"/>
        <end position="29"/>
    </location>
</feature>
<dbReference type="EMBL" id="UINC01152588">
    <property type="protein sequence ID" value="SVD46842.1"/>
    <property type="molecule type" value="Genomic_DNA"/>
</dbReference>
<name>A0A382VJY6_9ZZZZ</name>
<proteinExistence type="predicted"/>